<reference evidence="1 2" key="2">
    <citation type="journal article" date="2022" name="Mol. Biol. Evol.">
        <title>Comparative Genomics Reveals Insights into the Divergent Evolution of Astigmatic Mites and Household Pest Adaptations.</title>
        <authorList>
            <person name="Xiong Q."/>
            <person name="Wan A.T."/>
            <person name="Liu X."/>
            <person name="Fung C.S."/>
            <person name="Xiao X."/>
            <person name="Malainual N."/>
            <person name="Hou J."/>
            <person name="Wang L."/>
            <person name="Wang M."/>
            <person name="Yang K.Y."/>
            <person name="Cui Y."/>
            <person name="Leung E.L."/>
            <person name="Nong W."/>
            <person name="Shin S.K."/>
            <person name="Au S.W."/>
            <person name="Jeong K.Y."/>
            <person name="Chew F.T."/>
            <person name="Hui J.H."/>
            <person name="Leung T.F."/>
            <person name="Tungtrongchitr A."/>
            <person name="Zhong N."/>
            <person name="Liu Z."/>
            <person name="Tsui S.K."/>
        </authorList>
    </citation>
    <scope>NUCLEOTIDE SEQUENCE [LARGE SCALE GENOMIC DNA]</scope>
    <source>
        <strain evidence="1">Derp</strain>
    </source>
</reference>
<evidence type="ECO:0000313" key="1">
    <source>
        <dbReference type="EMBL" id="KAH9415553.1"/>
    </source>
</evidence>
<dbReference type="EMBL" id="NJHN03000095">
    <property type="protein sequence ID" value="KAH9415553.1"/>
    <property type="molecule type" value="Genomic_DNA"/>
</dbReference>
<name>A0ABQ8IZ11_DERPT</name>
<dbReference type="Proteomes" id="UP000887458">
    <property type="component" value="Unassembled WGS sequence"/>
</dbReference>
<sequence length="72" mass="8422">MFILLSGLKYIDGGENNLSKRKKNPYRNFDYNQIDYIHSKICCDKFRASSTTIIMMLEMEWNGSSSPSFPKF</sequence>
<proteinExistence type="predicted"/>
<keyword evidence="2" id="KW-1185">Reference proteome</keyword>
<gene>
    <name evidence="1" type="ORF">DERP_000038</name>
</gene>
<protein>
    <submittedName>
        <fullName evidence="1">Uncharacterized protein</fullName>
    </submittedName>
</protein>
<organism evidence="1 2">
    <name type="scientific">Dermatophagoides pteronyssinus</name>
    <name type="common">European house dust mite</name>
    <dbReference type="NCBI Taxonomy" id="6956"/>
    <lineage>
        <taxon>Eukaryota</taxon>
        <taxon>Metazoa</taxon>
        <taxon>Ecdysozoa</taxon>
        <taxon>Arthropoda</taxon>
        <taxon>Chelicerata</taxon>
        <taxon>Arachnida</taxon>
        <taxon>Acari</taxon>
        <taxon>Acariformes</taxon>
        <taxon>Sarcoptiformes</taxon>
        <taxon>Astigmata</taxon>
        <taxon>Psoroptidia</taxon>
        <taxon>Analgoidea</taxon>
        <taxon>Pyroglyphidae</taxon>
        <taxon>Dermatophagoidinae</taxon>
        <taxon>Dermatophagoides</taxon>
    </lineage>
</organism>
<reference evidence="1 2" key="1">
    <citation type="journal article" date="2018" name="J. Allergy Clin. Immunol.">
        <title>High-quality assembly of Dermatophagoides pteronyssinus genome and transcriptome reveals a wide range of novel allergens.</title>
        <authorList>
            <person name="Liu X.Y."/>
            <person name="Yang K.Y."/>
            <person name="Wang M.Q."/>
            <person name="Kwok J.S."/>
            <person name="Zeng X."/>
            <person name="Yang Z."/>
            <person name="Xiao X.J."/>
            <person name="Lau C.P."/>
            <person name="Li Y."/>
            <person name="Huang Z.M."/>
            <person name="Ba J.G."/>
            <person name="Yim A.K."/>
            <person name="Ouyang C.Y."/>
            <person name="Ngai S.M."/>
            <person name="Chan T.F."/>
            <person name="Leung E.L."/>
            <person name="Liu L."/>
            <person name="Liu Z.G."/>
            <person name="Tsui S.K."/>
        </authorList>
    </citation>
    <scope>NUCLEOTIDE SEQUENCE [LARGE SCALE GENOMIC DNA]</scope>
    <source>
        <strain evidence="1">Derp</strain>
    </source>
</reference>
<accession>A0ABQ8IZ11</accession>
<comment type="caution">
    <text evidence="1">The sequence shown here is derived from an EMBL/GenBank/DDBJ whole genome shotgun (WGS) entry which is preliminary data.</text>
</comment>
<evidence type="ECO:0000313" key="2">
    <source>
        <dbReference type="Proteomes" id="UP000887458"/>
    </source>
</evidence>